<dbReference type="EMBL" id="CALNXK010000008">
    <property type="protein sequence ID" value="CAH3040872.1"/>
    <property type="molecule type" value="Genomic_DNA"/>
</dbReference>
<comment type="caution">
    <text evidence="2">The sequence shown here is derived from an EMBL/GenBank/DDBJ whole genome shotgun (WGS) entry which is preliminary data.</text>
</comment>
<protein>
    <submittedName>
        <fullName evidence="2">Uncharacterized protein</fullName>
    </submittedName>
</protein>
<organism evidence="2 3">
    <name type="scientific">Porites lobata</name>
    <dbReference type="NCBI Taxonomy" id="104759"/>
    <lineage>
        <taxon>Eukaryota</taxon>
        <taxon>Metazoa</taxon>
        <taxon>Cnidaria</taxon>
        <taxon>Anthozoa</taxon>
        <taxon>Hexacorallia</taxon>
        <taxon>Scleractinia</taxon>
        <taxon>Fungiina</taxon>
        <taxon>Poritidae</taxon>
        <taxon>Porites</taxon>
    </lineage>
</organism>
<accession>A0ABN8N1D7</accession>
<evidence type="ECO:0000313" key="3">
    <source>
        <dbReference type="Proteomes" id="UP001159405"/>
    </source>
</evidence>
<keyword evidence="3" id="KW-1185">Reference proteome</keyword>
<proteinExistence type="predicted"/>
<feature type="region of interest" description="Disordered" evidence="1">
    <location>
        <begin position="1"/>
        <end position="60"/>
    </location>
</feature>
<dbReference type="Proteomes" id="UP001159405">
    <property type="component" value="Unassembled WGS sequence"/>
</dbReference>
<name>A0ABN8N1D7_9CNID</name>
<reference evidence="2 3" key="1">
    <citation type="submission" date="2022-05" db="EMBL/GenBank/DDBJ databases">
        <authorList>
            <consortium name="Genoscope - CEA"/>
            <person name="William W."/>
        </authorList>
    </citation>
    <scope>NUCLEOTIDE SEQUENCE [LARGE SCALE GENOMIC DNA]</scope>
</reference>
<evidence type="ECO:0000256" key="1">
    <source>
        <dbReference type="SAM" id="MobiDB-lite"/>
    </source>
</evidence>
<feature type="compositionally biased region" description="Basic and acidic residues" evidence="1">
    <location>
        <begin position="15"/>
        <end position="57"/>
    </location>
</feature>
<dbReference type="Gene3D" id="3.30.70.1820">
    <property type="entry name" value="L1 transposable element, RRM domain"/>
    <property type="match status" value="1"/>
</dbReference>
<sequence length="195" mass="22361">MAKGGQSDQMKSLKKSNDSLKKQLENARKDIKRLEERVEVQEHASKEHNGGPSREVESDIQSELRAIRTRLDDIEEGLGELEGAVEEFQDYSYSFNIKILGVPELSDREKAEDTSNLCVNLFNKMGAEVSIRDIDIAHRVSFRDTSRMGPKPIVCKFIRRLARNEVMELICLMSFFWTTSHLVCSSYTQMQRNSN</sequence>
<evidence type="ECO:0000313" key="2">
    <source>
        <dbReference type="EMBL" id="CAH3040872.1"/>
    </source>
</evidence>
<gene>
    <name evidence="2" type="ORF">PLOB_00045524</name>
</gene>
<feature type="compositionally biased region" description="Polar residues" evidence="1">
    <location>
        <begin position="1"/>
        <end position="10"/>
    </location>
</feature>